<dbReference type="RefSeq" id="WP_169103018.1">
    <property type="nucleotide sequence ID" value="NZ_JABBVZ010000155.1"/>
</dbReference>
<reference evidence="1 2" key="1">
    <citation type="submission" date="2020-04" db="EMBL/GenBank/DDBJ databases">
        <authorList>
            <person name="Zhang R."/>
            <person name="Schippers A."/>
        </authorList>
    </citation>
    <scope>NUCLEOTIDE SEQUENCE [LARGE SCALE GENOMIC DNA]</scope>
    <source>
        <strain evidence="1 2">DSM 109850</strain>
    </source>
</reference>
<evidence type="ECO:0000313" key="1">
    <source>
        <dbReference type="EMBL" id="NMP24812.1"/>
    </source>
</evidence>
<comment type="caution">
    <text evidence="1">The sequence shown here is derived from an EMBL/GenBank/DDBJ whole genome shotgun (WGS) entry which is preliminary data.</text>
</comment>
<dbReference type="EMBL" id="JABBVZ010000155">
    <property type="protein sequence ID" value="NMP24812.1"/>
    <property type="molecule type" value="Genomic_DNA"/>
</dbReference>
<protein>
    <submittedName>
        <fullName evidence="1">Uncharacterized protein</fullName>
    </submittedName>
</protein>
<sequence>MARWTLEDLRILSRARTWHEAADQLPHHGRDGVRAKWKQLYGTVRPRREPPRRLAPVTVLVRKSRTPMGPEQQRIAQILSAVYRVAHREQVAVDVTALLDAMGHGAWRWMNGIDWAAKVVVGRDVT</sequence>
<gene>
    <name evidence="1" type="ORF">HIJ39_21115</name>
</gene>
<organism evidence="1 2">
    <name type="scientific">Sulfobacillus harzensis</name>
    <dbReference type="NCBI Taxonomy" id="2729629"/>
    <lineage>
        <taxon>Bacteria</taxon>
        <taxon>Bacillati</taxon>
        <taxon>Bacillota</taxon>
        <taxon>Clostridia</taxon>
        <taxon>Eubacteriales</taxon>
        <taxon>Clostridiales Family XVII. Incertae Sedis</taxon>
        <taxon>Sulfobacillus</taxon>
    </lineage>
</organism>
<evidence type="ECO:0000313" key="2">
    <source>
        <dbReference type="Proteomes" id="UP000533476"/>
    </source>
</evidence>
<dbReference type="Proteomes" id="UP000533476">
    <property type="component" value="Unassembled WGS sequence"/>
</dbReference>
<proteinExistence type="predicted"/>
<keyword evidence="2" id="KW-1185">Reference proteome</keyword>
<dbReference type="AlphaFoldDB" id="A0A7Y0Q4N7"/>
<name>A0A7Y0Q4N7_9FIRM</name>
<accession>A0A7Y0Q4N7</accession>